<keyword evidence="1" id="KW-0812">Transmembrane</keyword>
<organism evidence="2 3">
    <name type="scientific">Qiania dongpingensis</name>
    <dbReference type="NCBI Taxonomy" id="2763669"/>
    <lineage>
        <taxon>Bacteria</taxon>
        <taxon>Bacillati</taxon>
        <taxon>Bacillota</taxon>
        <taxon>Clostridia</taxon>
        <taxon>Lachnospirales</taxon>
        <taxon>Lachnospiraceae</taxon>
        <taxon>Qiania</taxon>
    </lineage>
</organism>
<feature type="transmembrane region" description="Helical" evidence="1">
    <location>
        <begin position="7"/>
        <end position="31"/>
    </location>
</feature>
<keyword evidence="1" id="KW-1133">Transmembrane helix</keyword>
<feature type="transmembrane region" description="Helical" evidence="1">
    <location>
        <begin position="37"/>
        <end position="54"/>
    </location>
</feature>
<feature type="transmembrane region" description="Helical" evidence="1">
    <location>
        <begin position="66"/>
        <end position="85"/>
    </location>
</feature>
<sequence length="123" mass="12915">MKKINFVSLVMGTVGGILFALGMCMCLISEWGTFRQGVFAGIAGLVVLLAMRIVRRRMQGKPAVVLRAKAAGTAALGVAAALVLGTGMCMTMVWEGLLIPGIVVGIVGILLFLCLIPVRKGLR</sequence>
<reference evidence="2 3" key="1">
    <citation type="submission" date="2020-08" db="EMBL/GenBank/DDBJ databases">
        <authorList>
            <person name="Liu C."/>
            <person name="Sun Q."/>
        </authorList>
    </citation>
    <scope>NUCLEOTIDE SEQUENCE [LARGE SCALE GENOMIC DNA]</scope>
    <source>
        <strain evidence="2 3">NSJ-38</strain>
    </source>
</reference>
<name>A0A7G9G315_9FIRM</name>
<evidence type="ECO:0000313" key="3">
    <source>
        <dbReference type="Proteomes" id="UP000515823"/>
    </source>
</evidence>
<gene>
    <name evidence="2" type="ORF">H9Q78_12225</name>
</gene>
<proteinExistence type="predicted"/>
<keyword evidence="1" id="KW-0472">Membrane</keyword>
<protein>
    <submittedName>
        <fullName evidence="2">Uncharacterized protein</fullName>
    </submittedName>
</protein>
<dbReference type="RefSeq" id="WP_249302008.1">
    <property type="nucleotide sequence ID" value="NZ_CP060634.1"/>
</dbReference>
<dbReference type="KEGG" id="qdo:H9Q78_12225"/>
<dbReference type="AlphaFoldDB" id="A0A7G9G315"/>
<evidence type="ECO:0000256" key="1">
    <source>
        <dbReference type="SAM" id="Phobius"/>
    </source>
</evidence>
<feature type="transmembrane region" description="Helical" evidence="1">
    <location>
        <begin position="97"/>
        <end position="118"/>
    </location>
</feature>
<accession>A0A7G9G315</accession>
<evidence type="ECO:0000313" key="2">
    <source>
        <dbReference type="EMBL" id="QNM05197.1"/>
    </source>
</evidence>
<dbReference type="EMBL" id="CP060634">
    <property type="protein sequence ID" value="QNM05197.1"/>
    <property type="molecule type" value="Genomic_DNA"/>
</dbReference>
<keyword evidence="3" id="KW-1185">Reference proteome</keyword>
<dbReference type="Proteomes" id="UP000515823">
    <property type="component" value="Chromosome"/>
</dbReference>